<dbReference type="InterPro" id="IPR035906">
    <property type="entry name" value="MetI-like_sf"/>
</dbReference>
<keyword evidence="5 7" id="KW-1133">Transmembrane helix</keyword>
<proteinExistence type="inferred from homology"/>
<dbReference type="RefSeq" id="WP_344202774.1">
    <property type="nucleotide sequence ID" value="NZ_BAAAQO010000004.1"/>
</dbReference>
<comment type="similarity">
    <text evidence="7">Belongs to the binding-protein-dependent transport system permease family.</text>
</comment>
<evidence type="ECO:0000313" key="10">
    <source>
        <dbReference type="Proteomes" id="UP001157034"/>
    </source>
</evidence>
<evidence type="ECO:0000256" key="4">
    <source>
        <dbReference type="ARBA" id="ARBA00022692"/>
    </source>
</evidence>
<name>A0ABQ6KBT8_9MICO</name>
<dbReference type="PANTHER" id="PTHR30193:SF41">
    <property type="entry name" value="DIACETYLCHITOBIOSE UPTAKE SYSTEM PERMEASE PROTEIN NGCF"/>
    <property type="match status" value="1"/>
</dbReference>
<dbReference type="SUPFAM" id="SSF161098">
    <property type="entry name" value="MetI-like"/>
    <property type="match status" value="1"/>
</dbReference>
<dbReference type="CDD" id="cd06261">
    <property type="entry name" value="TM_PBP2"/>
    <property type="match status" value="1"/>
</dbReference>
<evidence type="ECO:0000256" key="3">
    <source>
        <dbReference type="ARBA" id="ARBA00022475"/>
    </source>
</evidence>
<dbReference type="Pfam" id="PF00528">
    <property type="entry name" value="BPD_transp_1"/>
    <property type="match status" value="1"/>
</dbReference>
<keyword evidence="2 7" id="KW-0813">Transport</keyword>
<protein>
    <submittedName>
        <fullName evidence="9">Sugar ABC transporter permease</fullName>
    </submittedName>
</protein>
<gene>
    <name evidence="9" type="ORF">GCM10025881_36670</name>
</gene>
<comment type="subcellular location">
    <subcellularLocation>
        <location evidence="1 7">Cell membrane</location>
        <topology evidence="1 7">Multi-pass membrane protein</topology>
    </subcellularLocation>
</comment>
<dbReference type="PANTHER" id="PTHR30193">
    <property type="entry name" value="ABC TRANSPORTER PERMEASE PROTEIN"/>
    <property type="match status" value="1"/>
</dbReference>
<feature type="transmembrane region" description="Helical" evidence="7">
    <location>
        <begin position="49"/>
        <end position="75"/>
    </location>
</feature>
<dbReference type="Proteomes" id="UP001157034">
    <property type="component" value="Unassembled WGS sequence"/>
</dbReference>
<feature type="transmembrane region" description="Helical" evidence="7">
    <location>
        <begin position="135"/>
        <end position="157"/>
    </location>
</feature>
<feature type="transmembrane region" description="Helical" evidence="7">
    <location>
        <begin position="242"/>
        <end position="267"/>
    </location>
</feature>
<dbReference type="InterPro" id="IPR051393">
    <property type="entry name" value="ABC_transporter_permease"/>
</dbReference>
<evidence type="ECO:0000313" key="9">
    <source>
        <dbReference type="EMBL" id="GMA96843.1"/>
    </source>
</evidence>
<dbReference type="EMBL" id="BSVB01000001">
    <property type="protein sequence ID" value="GMA96843.1"/>
    <property type="molecule type" value="Genomic_DNA"/>
</dbReference>
<evidence type="ECO:0000256" key="5">
    <source>
        <dbReference type="ARBA" id="ARBA00022989"/>
    </source>
</evidence>
<sequence>MIGFILFVIIPALGGLALSFFEWDLFSPPRFVGLDNVVRLFTDPDMWQALGVTGLFVVMGVIPTVVIGFLLAVLINARLPGVSVLRVFYFAPMIASAAVASVIWAALYDPRYGLVNQVLSWFGVDGPAWLSDTTWARPALVIMMIWGALPIVIILYLGGLQRVSDDIYAAASLDGAGAWRQLWSMTWPNVWPTTLLVTVLQAVGFVSGSFEVSLIMTNGGPLGTTQSLALYAYKVAFSDRDIGYASALSLFQLVLMGAIVVLVRALIRIRKASSR</sequence>
<feature type="transmembrane region" description="Helical" evidence="7">
    <location>
        <begin position="87"/>
        <end position="107"/>
    </location>
</feature>
<organism evidence="9 10">
    <name type="scientific">Pseudolysinimonas kribbensis</name>
    <dbReference type="NCBI Taxonomy" id="433641"/>
    <lineage>
        <taxon>Bacteria</taxon>
        <taxon>Bacillati</taxon>
        <taxon>Actinomycetota</taxon>
        <taxon>Actinomycetes</taxon>
        <taxon>Micrococcales</taxon>
        <taxon>Microbacteriaceae</taxon>
        <taxon>Pseudolysinimonas</taxon>
    </lineage>
</organism>
<accession>A0ABQ6KBT8</accession>
<evidence type="ECO:0000256" key="6">
    <source>
        <dbReference type="ARBA" id="ARBA00023136"/>
    </source>
</evidence>
<keyword evidence="4 7" id="KW-0812">Transmembrane</keyword>
<feature type="domain" description="ABC transmembrane type-1" evidence="8">
    <location>
        <begin position="50"/>
        <end position="263"/>
    </location>
</feature>
<comment type="caution">
    <text evidence="9">The sequence shown here is derived from an EMBL/GenBank/DDBJ whole genome shotgun (WGS) entry which is preliminary data.</text>
</comment>
<reference evidence="10" key="1">
    <citation type="journal article" date="2019" name="Int. J. Syst. Evol. Microbiol.">
        <title>The Global Catalogue of Microorganisms (GCM) 10K type strain sequencing project: providing services to taxonomists for standard genome sequencing and annotation.</title>
        <authorList>
            <consortium name="The Broad Institute Genomics Platform"/>
            <consortium name="The Broad Institute Genome Sequencing Center for Infectious Disease"/>
            <person name="Wu L."/>
            <person name="Ma J."/>
        </authorList>
    </citation>
    <scope>NUCLEOTIDE SEQUENCE [LARGE SCALE GENOMIC DNA]</scope>
    <source>
        <strain evidence="10">NBRC 108894</strain>
    </source>
</reference>
<dbReference type="InterPro" id="IPR000515">
    <property type="entry name" value="MetI-like"/>
</dbReference>
<dbReference type="PROSITE" id="PS50928">
    <property type="entry name" value="ABC_TM1"/>
    <property type="match status" value="1"/>
</dbReference>
<dbReference type="Gene3D" id="1.10.3720.10">
    <property type="entry name" value="MetI-like"/>
    <property type="match status" value="1"/>
</dbReference>
<keyword evidence="6 7" id="KW-0472">Membrane</keyword>
<evidence type="ECO:0000259" key="8">
    <source>
        <dbReference type="PROSITE" id="PS50928"/>
    </source>
</evidence>
<keyword evidence="3" id="KW-1003">Cell membrane</keyword>
<evidence type="ECO:0000256" key="7">
    <source>
        <dbReference type="RuleBase" id="RU363032"/>
    </source>
</evidence>
<evidence type="ECO:0000256" key="1">
    <source>
        <dbReference type="ARBA" id="ARBA00004651"/>
    </source>
</evidence>
<evidence type="ECO:0000256" key="2">
    <source>
        <dbReference type="ARBA" id="ARBA00022448"/>
    </source>
</evidence>
<keyword evidence="10" id="KW-1185">Reference proteome</keyword>
<feature type="transmembrane region" description="Helical" evidence="7">
    <location>
        <begin position="190"/>
        <end position="210"/>
    </location>
</feature>